<dbReference type="PANTHER" id="PTHR43792">
    <property type="entry name" value="GNAT FAMILY, PUTATIVE (AFU_ORTHOLOGUE AFUA_3G00765)-RELATED-RELATED"/>
    <property type="match status" value="1"/>
</dbReference>
<dbReference type="EMBL" id="JABXYR010000002">
    <property type="protein sequence ID" value="NWO23460.1"/>
    <property type="molecule type" value="Genomic_DNA"/>
</dbReference>
<protein>
    <submittedName>
        <fullName evidence="2">GNAT family N-acetyltransferase</fullName>
    </submittedName>
</protein>
<dbReference type="InterPro" id="IPR000182">
    <property type="entry name" value="GNAT_dom"/>
</dbReference>
<keyword evidence="2" id="KW-0808">Transferase</keyword>
<dbReference type="CDD" id="cd04301">
    <property type="entry name" value="NAT_SF"/>
    <property type="match status" value="1"/>
</dbReference>
<evidence type="ECO:0000313" key="3">
    <source>
        <dbReference type="Proteomes" id="UP000526307"/>
    </source>
</evidence>
<dbReference type="Gene3D" id="3.40.630.30">
    <property type="match status" value="1"/>
</dbReference>
<keyword evidence="3" id="KW-1185">Reference proteome</keyword>
<dbReference type="RefSeq" id="WP_178978546.1">
    <property type="nucleotide sequence ID" value="NZ_CAUVNY010000007.1"/>
</dbReference>
<organism evidence="2 3">
    <name type="scientific">Mogibacterium timidum</name>
    <dbReference type="NCBI Taxonomy" id="35519"/>
    <lineage>
        <taxon>Bacteria</taxon>
        <taxon>Bacillati</taxon>
        <taxon>Bacillota</taxon>
        <taxon>Clostridia</taxon>
        <taxon>Peptostreptococcales</taxon>
        <taxon>Anaerovoracaceae</taxon>
        <taxon>Mogibacterium</taxon>
    </lineage>
</organism>
<dbReference type="Pfam" id="PF13302">
    <property type="entry name" value="Acetyltransf_3"/>
    <property type="match status" value="1"/>
</dbReference>
<accession>A0A7Y8VRR8</accession>
<dbReference type="SUPFAM" id="SSF55729">
    <property type="entry name" value="Acyl-CoA N-acyltransferases (Nat)"/>
    <property type="match status" value="1"/>
</dbReference>
<dbReference type="Proteomes" id="UP000526307">
    <property type="component" value="Unassembled WGS sequence"/>
</dbReference>
<dbReference type="PROSITE" id="PS51186">
    <property type="entry name" value="GNAT"/>
    <property type="match status" value="1"/>
</dbReference>
<dbReference type="InterPro" id="IPR051531">
    <property type="entry name" value="N-acetyltransferase"/>
</dbReference>
<sequence length="184" mass="21090">MIETEHIILRKASFADCDLFAEWESRQDVIEHFCTTGKRDLDTITDEFHTVIHDPTREWLTIAESSTKKPLGKIDITNIDPINDSLNIAIIYLADESVRGKGYGTEAMEALLVHAFEELTAHRVTVSHFPDDVVASHLYTKLGFRTEGILKLAGKRSHEYFDMELRAILKEEWEEQNEMKALKA</sequence>
<proteinExistence type="predicted"/>
<dbReference type="InterPro" id="IPR016181">
    <property type="entry name" value="Acyl_CoA_acyltransferase"/>
</dbReference>
<comment type="caution">
    <text evidence="2">The sequence shown here is derived from an EMBL/GenBank/DDBJ whole genome shotgun (WGS) entry which is preliminary data.</text>
</comment>
<dbReference type="GO" id="GO:0016747">
    <property type="term" value="F:acyltransferase activity, transferring groups other than amino-acyl groups"/>
    <property type="evidence" value="ECO:0007669"/>
    <property type="project" value="InterPro"/>
</dbReference>
<gene>
    <name evidence="2" type="ORF">HW270_05185</name>
</gene>
<name>A0A7Y8VRR8_9FIRM</name>
<dbReference type="PANTHER" id="PTHR43792:SF1">
    <property type="entry name" value="N-ACETYLTRANSFERASE DOMAIN-CONTAINING PROTEIN"/>
    <property type="match status" value="1"/>
</dbReference>
<reference evidence="2 3" key="1">
    <citation type="submission" date="2020-06" db="EMBL/GenBank/DDBJ databases">
        <title>Mogibacterium timidum strain W9173 genomic sequence.</title>
        <authorList>
            <person name="Wade W.G."/>
            <person name="Johnston C.D."/>
            <person name="Chen T."/>
            <person name="Dewhirst F.E."/>
        </authorList>
    </citation>
    <scope>NUCLEOTIDE SEQUENCE [LARGE SCALE GENOMIC DNA]</scope>
    <source>
        <strain evidence="2 3">W9173</strain>
    </source>
</reference>
<feature type="domain" description="N-acetyltransferase" evidence="1">
    <location>
        <begin position="7"/>
        <end position="168"/>
    </location>
</feature>
<evidence type="ECO:0000313" key="2">
    <source>
        <dbReference type="EMBL" id="NWO23460.1"/>
    </source>
</evidence>
<evidence type="ECO:0000259" key="1">
    <source>
        <dbReference type="PROSITE" id="PS51186"/>
    </source>
</evidence>
<dbReference type="AlphaFoldDB" id="A0A7Y8VRR8"/>